<dbReference type="RefSeq" id="WP_129687704.1">
    <property type="nucleotide sequence ID" value="NZ_LR214970.1"/>
</dbReference>
<dbReference type="PROSITE" id="PS51257">
    <property type="entry name" value="PROKAR_LIPOPROTEIN"/>
    <property type="match status" value="1"/>
</dbReference>
<dbReference type="Gene3D" id="2.40.50.90">
    <property type="match status" value="1"/>
</dbReference>
<dbReference type="InterPro" id="IPR035437">
    <property type="entry name" value="SNase_OB-fold_sf"/>
</dbReference>
<feature type="domain" description="TNase-like" evidence="2">
    <location>
        <begin position="57"/>
        <end position="222"/>
    </location>
</feature>
<organism evidence="3 4">
    <name type="scientific">Mycoplasmopsis bovigenitalium</name>
    <dbReference type="NCBI Taxonomy" id="2112"/>
    <lineage>
        <taxon>Bacteria</taxon>
        <taxon>Bacillati</taxon>
        <taxon>Mycoplasmatota</taxon>
        <taxon>Mycoplasmoidales</taxon>
        <taxon>Metamycoplasmataceae</taxon>
        <taxon>Mycoplasmopsis</taxon>
    </lineage>
</organism>
<evidence type="ECO:0000259" key="2">
    <source>
        <dbReference type="PROSITE" id="PS50830"/>
    </source>
</evidence>
<evidence type="ECO:0000256" key="1">
    <source>
        <dbReference type="SAM" id="SignalP"/>
    </source>
</evidence>
<dbReference type="EMBL" id="LR214970">
    <property type="protein sequence ID" value="VEU60806.1"/>
    <property type="molecule type" value="Genomic_DNA"/>
</dbReference>
<evidence type="ECO:0000313" key="4">
    <source>
        <dbReference type="Proteomes" id="UP000290942"/>
    </source>
</evidence>
<evidence type="ECO:0000313" key="3">
    <source>
        <dbReference type="EMBL" id="VEU60806.1"/>
    </source>
</evidence>
<dbReference type="PROSITE" id="PS50830">
    <property type="entry name" value="TNASE_3"/>
    <property type="match status" value="1"/>
</dbReference>
<accession>A0A449A9E2</accession>
<feature type="signal peptide" evidence="1">
    <location>
        <begin position="1"/>
        <end position="23"/>
    </location>
</feature>
<dbReference type="SUPFAM" id="SSF50199">
    <property type="entry name" value="Staphylococcal nuclease"/>
    <property type="match status" value="1"/>
</dbReference>
<sequence length="279" mass="31500">MSNFKKLGLLITGLSLTTSFVSASCTNTKLYNKNVKVKGEGKWDIKLDKNSEFVKSKVFKAKIVGHSDGDTFTVEALEEVLSNSINVGDHIKLRLAGIDTPEKAVGSQKAVNPELHWAKKASAFAEKTLPIGKVVHVFFGTKDGFSRLTADVFFKKDGTQAANYWDADTSYCVEITKAGLTLPHASNAQKATERDSIEYYTYYPIALALKYAYDNKKGFFGSGFLGFFSGKHPKDFEKIYMLKPNTSWKLFWPYDEESFINPDYIWYYNAEEQRTYIPE</sequence>
<name>A0A449A9E2_9BACT</name>
<dbReference type="Proteomes" id="UP000290942">
    <property type="component" value="Chromosome"/>
</dbReference>
<feature type="chain" id="PRO_5019182012" description="TNase-like domain-containing protein" evidence="1">
    <location>
        <begin position="24"/>
        <end position="279"/>
    </location>
</feature>
<proteinExistence type="predicted"/>
<dbReference type="SMART" id="SM00318">
    <property type="entry name" value="SNc"/>
    <property type="match status" value="1"/>
</dbReference>
<dbReference type="InterPro" id="IPR016071">
    <property type="entry name" value="Staphylococal_nuclease_OB-fold"/>
</dbReference>
<dbReference type="AlphaFoldDB" id="A0A449A9E2"/>
<keyword evidence="1" id="KW-0732">Signal</keyword>
<dbReference type="Pfam" id="PF00565">
    <property type="entry name" value="SNase"/>
    <property type="match status" value="1"/>
</dbReference>
<reference evidence="3 4" key="1">
    <citation type="submission" date="2019-01" db="EMBL/GenBank/DDBJ databases">
        <authorList>
            <consortium name="Pathogen Informatics"/>
        </authorList>
    </citation>
    <scope>NUCLEOTIDE SEQUENCE [LARGE SCALE GENOMIC DNA]</scope>
    <source>
        <strain evidence="3 4">NCTC10122</strain>
    </source>
</reference>
<protein>
    <recommendedName>
        <fullName evidence="2">TNase-like domain-containing protein</fullName>
    </recommendedName>
</protein>
<gene>
    <name evidence="3" type="ORF">NCTC10122_00408</name>
</gene>